<comment type="caution">
    <text evidence="1">The sequence shown here is derived from an EMBL/GenBank/DDBJ whole genome shotgun (WGS) entry which is preliminary data.</text>
</comment>
<protein>
    <recommendedName>
        <fullName evidence="3">Fungal N-terminal domain-containing protein</fullName>
    </recommendedName>
</protein>
<reference evidence="1" key="1">
    <citation type="submission" date="2021-06" db="EMBL/GenBank/DDBJ databases">
        <title>Comparative genomics, transcriptomics and evolutionary studies reveal genomic signatures of adaptation to plant cell wall in hemibiotrophic fungi.</title>
        <authorList>
            <consortium name="DOE Joint Genome Institute"/>
            <person name="Baroncelli R."/>
            <person name="Diaz J.F."/>
            <person name="Benocci T."/>
            <person name="Peng M."/>
            <person name="Battaglia E."/>
            <person name="Haridas S."/>
            <person name="Andreopoulos W."/>
            <person name="Labutti K."/>
            <person name="Pangilinan J."/>
            <person name="Floch G.L."/>
            <person name="Makela M.R."/>
            <person name="Henrissat B."/>
            <person name="Grigoriev I.V."/>
            <person name="Crouch J.A."/>
            <person name="De Vries R.P."/>
            <person name="Sukno S.A."/>
            <person name="Thon M.R."/>
        </authorList>
    </citation>
    <scope>NUCLEOTIDE SEQUENCE</scope>
    <source>
        <strain evidence="1">CBS 125086</strain>
    </source>
</reference>
<dbReference type="Proteomes" id="UP001230504">
    <property type="component" value="Unassembled WGS sequence"/>
</dbReference>
<dbReference type="RefSeq" id="XP_060406875.1">
    <property type="nucleotide sequence ID" value="XM_060559518.1"/>
</dbReference>
<gene>
    <name evidence="1" type="ORF">LY79DRAFT_573830</name>
</gene>
<evidence type="ECO:0008006" key="3">
    <source>
        <dbReference type="Google" id="ProtNLM"/>
    </source>
</evidence>
<proteinExistence type="predicted"/>
<dbReference type="EMBL" id="JAHLJV010000228">
    <property type="protein sequence ID" value="KAK1563997.1"/>
    <property type="molecule type" value="Genomic_DNA"/>
</dbReference>
<evidence type="ECO:0000313" key="1">
    <source>
        <dbReference type="EMBL" id="KAK1563997.1"/>
    </source>
</evidence>
<name>A0AAD8UY30_9PEZI</name>
<accession>A0AAD8UY30</accession>
<keyword evidence="2" id="KW-1185">Reference proteome</keyword>
<dbReference type="AlphaFoldDB" id="A0AAD8UY30"/>
<evidence type="ECO:0000313" key="2">
    <source>
        <dbReference type="Proteomes" id="UP001230504"/>
    </source>
</evidence>
<sequence>MAEVIGILASAAALIQLVSYGKKSARALHRFSHRAGFSKPDVERCANHLRTFSLAVSLAVETLDEYDADTNTSPVFDFMKSEQVIRVISIDSDSLGMRLNLVVKRFRSLSRGSRTPVAFVKWWLHKDDVITLFPEMERIKTNLTLIIAAIQLKLVYTKIKMQSSDSLAIRKLKKKKYRLESSIRTHLDMLAKLEDQIECAHQRISSIGQGPSIAASNSAYEALFDWGKALRRLETYQTRHLRRLGPLFPRTSSKVLQLARSCMSMRKTYLKLSLVI</sequence>
<organism evidence="1 2">
    <name type="scientific">Colletotrichum navitas</name>
    <dbReference type="NCBI Taxonomy" id="681940"/>
    <lineage>
        <taxon>Eukaryota</taxon>
        <taxon>Fungi</taxon>
        <taxon>Dikarya</taxon>
        <taxon>Ascomycota</taxon>
        <taxon>Pezizomycotina</taxon>
        <taxon>Sordariomycetes</taxon>
        <taxon>Hypocreomycetidae</taxon>
        <taxon>Glomerellales</taxon>
        <taxon>Glomerellaceae</taxon>
        <taxon>Colletotrichum</taxon>
        <taxon>Colletotrichum graminicola species complex</taxon>
    </lineage>
</organism>
<dbReference type="GeneID" id="85443758"/>